<dbReference type="Pfam" id="PF07687">
    <property type="entry name" value="M20_dimer"/>
    <property type="match status" value="1"/>
</dbReference>
<evidence type="ECO:0000313" key="6">
    <source>
        <dbReference type="Proteomes" id="UP001521150"/>
    </source>
</evidence>
<feature type="domain" description="Peptidase M20 dimerisation" evidence="4">
    <location>
        <begin position="174"/>
        <end position="268"/>
    </location>
</feature>
<dbReference type="SUPFAM" id="SSF53187">
    <property type="entry name" value="Zn-dependent exopeptidases"/>
    <property type="match status" value="1"/>
</dbReference>
<dbReference type="InterPro" id="IPR051458">
    <property type="entry name" value="Cyt/Met_Dipeptidase"/>
</dbReference>
<dbReference type="EMBL" id="JAJVCN010000004">
    <property type="protein sequence ID" value="MCE7010834.1"/>
    <property type="molecule type" value="Genomic_DNA"/>
</dbReference>
<dbReference type="InterPro" id="IPR002933">
    <property type="entry name" value="Peptidase_M20"/>
</dbReference>
<dbReference type="InterPro" id="IPR011650">
    <property type="entry name" value="Peptidase_M20_dimer"/>
</dbReference>
<keyword evidence="1" id="KW-0645">Protease</keyword>
<name>A0ABS8ZSY0_9PSEU</name>
<evidence type="ECO:0000313" key="5">
    <source>
        <dbReference type="EMBL" id="MCE7010834.1"/>
    </source>
</evidence>
<reference evidence="5 6" key="1">
    <citation type="submission" date="2021-12" db="EMBL/GenBank/DDBJ databases">
        <title>Genome sequence of Kibdelosporangium philippinense ATCC 49844.</title>
        <authorList>
            <person name="Fedorov E.A."/>
            <person name="Omeragic M."/>
            <person name="Shalygina K.F."/>
            <person name="Maclea K.S."/>
        </authorList>
    </citation>
    <scope>NUCLEOTIDE SEQUENCE [LARGE SCALE GENOMIC DNA]</scope>
    <source>
        <strain evidence="5 6">ATCC 49844</strain>
    </source>
</reference>
<protein>
    <submittedName>
        <fullName evidence="5">M20/M25/M40 family metallo-hydrolase</fullName>
    </submittedName>
</protein>
<dbReference type="PANTHER" id="PTHR43270:SF8">
    <property type="entry name" value="DI- AND TRIPEPTIDASE DUG2-RELATED"/>
    <property type="match status" value="1"/>
</dbReference>
<proteinExistence type="predicted"/>
<comment type="caution">
    <text evidence="5">The sequence shown here is derived from an EMBL/GenBank/DDBJ whole genome shotgun (WGS) entry which is preliminary data.</text>
</comment>
<accession>A0ABS8ZSY0</accession>
<evidence type="ECO:0000256" key="3">
    <source>
        <dbReference type="ARBA" id="ARBA00022801"/>
    </source>
</evidence>
<keyword evidence="6" id="KW-1185">Reference proteome</keyword>
<organism evidence="5 6">
    <name type="scientific">Kibdelosporangium philippinense</name>
    <dbReference type="NCBI Taxonomy" id="211113"/>
    <lineage>
        <taxon>Bacteria</taxon>
        <taxon>Bacillati</taxon>
        <taxon>Actinomycetota</taxon>
        <taxon>Actinomycetes</taxon>
        <taxon>Pseudonocardiales</taxon>
        <taxon>Pseudonocardiaceae</taxon>
        <taxon>Kibdelosporangium</taxon>
    </lineage>
</organism>
<keyword evidence="2" id="KW-0479">Metal-binding</keyword>
<dbReference type="Proteomes" id="UP001521150">
    <property type="component" value="Unassembled WGS sequence"/>
</dbReference>
<dbReference type="SUPFAM" id="SSF55031">
    <property type="entry name" value="Bacterial exopeptidase dimerisation domain"/>
    <property type="match status" value="1"/>
</dbReference>
<dbReference type="InterPro" id="IPR001261">
    <property type="entry name" value="ArgE/DapE_CS"/>
</dbReference>
<sequence>MIEDLQALVRMPTVSDTPAVRQAGAWLSRRLAFLGARLIPMSGPVVVAELKGDPAAPTVLIYGHYDVVPAGPLDRWSVPPFGAVRTGRTLWGRGTSDDKGPVVAGLHAVEKLGATRVNLKFIYDGEEEIGSPTLSRSLGRMRAWLSDVDAVVVCDTNATPTGRPTLTRSLRGGISLDLVATGTGRALHTGRYGGAAPDPAHAVARVVSALDEPEGTSIVVTSLATNPADARVIPATATAKLDVRMVSPQVPDRIANELADHVKTACPPGIRLSIRSQIRSEPWQLRDFGHPMLRVACAAVKANWGVEPAFVRSGGSIPVVPLLATVAPKAALLLLGFTLPSDGAHSVDEHVDLPRMFCAAETLADLINRVGGERP</sequence>
<gene>
    <name evidence="5" type="ORF">LWC34_49735</name>
</gene>
<evidence type="ECO:0000256" key="2">
    <source>
        <dbReference type="ARBA" id="ARBA00022723"/>
    </source>
</evidence>
<keyword evidence="3" id="KW-0378">Hydrolase</keyword>
<evidence type="ECO:0000256" key="1">
    <source>
        <dbReference type="ARBA" id="ARBA00022670"/>
    </source>
</evidence>
<dbReference type="InterPro" id="IPR036264">
    <property type="entry name" value="Bact_exopeptidase_dim_dom"/>
</dbReference>
<dbReference type="PROSITE" id="PS00758">
    <property type="entry name" value="ARGE_DAPE_CPG2_1"/>
    <property type="match status" value="1"/>
</dbReference>
<dbReference type="Gene3D" id="3.30.70.360">
    <property type="match status" value="2"/>
</dbReference>
<evidence type="ECO:0000259" key="4">
    <source>
        <dbReference type="Pfam" id="PF07687"/>
    </source>
</evidence>
<dbReference type="PANTHER" id="PTHR43270">
    <property type="entry name" value="BETA-ALA-HIS DIPEPTIDASE"/>
    <property type="match status" value="1"/>
</dbReference>
<dbReference type="RefSeq" id="WP_233733086.1">
    <property type="nucleotide sequence ID" value="NZ_JAJVCN010000004.1"/>
</dbReference>
<dbReference type="Pfam" id="PF01546">
    <property type="entry name" value="Peptidase_M20"/>
    <property type="match status" value="1"/>
</dbReference>
<dbReference type="Gene3D" id="3.40.630.10">
    <property type="entry name" value="Zn peptidases"/>
    <property type="match status" value="2"/>
</dbReference>